<reference evidence="1 2" key="1">
    <citation type="journal article" date="2021" name="Hortic Res">
        <title>High-quality reference genome and annotation aids understanding of berry development for evergreen blueberry (Vaccinium darrowii).</title>
        <authorList>
            <person name="Yu J."/>
            <person name="Hulse-Kemp A.M."/>
            <person name="Babiker E."/>
            <person name="Staton M."/>
        </authorList>
    </citation>
    <scope>NUCLEOTIDE SEQUENCE [LARGE SCALE GENOMIC DNA]</scope>
    <source>
        <strain evidence="2">cv. NJ 8807/NJ 8810</strain>
        <tissue evidence="1">Young leaf</tissue>
    </source>
</reference>
<dbReference type="EMBL" id="CM037152">
    <property type="protein sequence ID" value="KAH7832897.1"/>
    <property type="molecule type" value="Genomic_DNA"/>
</dbReference>
<dbReference type="Proteomes" id="UP000828048">
    <property type="component" value="Chromosome 2"/>
</dbReference>
<organism evidence="1 2">
    <name type="scientific">Vaccinium darrowii</name>
    <dbReference type="NCBI Taxonomy" id="229202"/>
    <lineage>
        <taxon>Eukaryota</taxon>
        <taxon>Viridiplantae</taxon>
        <taxon>Streptophyta</taxon>
        <taxon>Embryophyta</taxon>
        <taxon>Tracheophyta</taxon>
        <taxon>Spermatophyta</taxon>
        <taxon>Magnoliopsida</taxon>
        <taxon>eudicotyledons</taxon>
        <taxon>Gunneridae</taxon>
        <taxon>Pentapetalae</taxon>
        <taxon>asterids</taxon>
        <taxon>Ericales</taxon>
        <taxon>Ericaceae</taxon>
        <taxon>Vaccinioideae</taxon>
        <taxon>Vaccinieae</taxon>
        <taxon>Vaccinium</taxon>
    </lineage>
</organism>
<evidence type="ECO:0000313" key="2">
    <source>
        <dbReference type="Proteomes" id="UP000828048"/>
    </source>
</evidence>
<sequence>MRSTSSILSGARRPATHQAMEDCPCAVCGNMRELHTSWTPLNPGRRFVACPKEECKDFAWVDPPMCERSVQIIPGLLRKRNKMEEEISRRKKREKMLWIALGISWLIFGFFWAKNL</sequence>
<protein>
    <submittedName>
        <fullName evidence="1">Uncharacterized protein</fullName>
    </submittedName>
</protein>
<evidence type="ECO:0000313" key="1">
    <source>
        <dbReference type="EMBL" id="KAH7832897.1"/>
    </source>
</evidence>
<name>A0ACB7WWU6_9ERIC</name>
<comment type="caution">
    <text evidence="1">The sequence shown here is derived from an EMBL/GenBank/DDBJ whole genome shotgun (WGS) entry which is preliminary data.</text>
</comment>
<keyword evidence="2" id="KW-1185">Reference proteome</keyword>
<accession>A0ACB7WWU6</accession>
<proteinExistence type="predicted"/>
<gene>
    <name evidence="1" type="ORF">Vadar_001158</name>
</gene>